<dbReference type="Pfam" id="PF01228">
    <property type="entry name" value="Gly_radical"/>
    <property type="match status" value="1"/>
</dbReference>
<dbReference type="GO" id="GO:0006006">
    <property type="term" value="P:glucose metabolic process"/>
    <property type="evidence" value="ECO:0007669"/>
    <property type="project" value="UniProtKB-UniRule"/>
</dbReference>
<dbReference type="SUPFAM" id="SSF51998">
    <property type="entry name" value="PFL-like glycyl radical enzymes"/>
    <property type="match status" value="1"/>
</dbReference>
<evidence type="ECO:0000313" key="21">
    <source>
        <dbReference type="EMBL" id="SEJ73962.1"/>
    </source>
</evidence>
<dbReference type="PANTHER" id="PTHR30191">
    <property type="entry name" value="FORMATE ACETYLTRANSFERASE"/>
    <property type="match status" value="1"/>
</dbReference>
<dbReference type="EMBL" id="FNZK01000015">
    <property type="protein sequence ID" value="SEJ73962.1"/>
    <property type="molecule type" value="Genomic_DNA"/>
</dbReference>
<dbReference type="InterPro" id="IPR004184">
    <property type="entry name" value="PFL_dom"/>
</dbReference>
<accession>A0A1H7BHE1</accession>
<keyword evidence="10 17" id="KW-0119">Carbohydrate metabolism</keyword>
<dbReference type="RefSeq" id="WP_091833161.1">
    <property type="nucleotide sequence ID" value="NZ_FNZK01000015.1"/>
</dbReference>
<evidence type="ECO:0000256" key="8">
    <source>
        <dbReference type="ARBA" id="ARBA00022679"/>
    </source>
</evidence>
<feature type="active site" description="Cysteine radical intermediate" evidence="14">
    <location>
        <position position="407"/>
    </location>
</feature>
<feature type="domain" description="PFL" evidence="20">
    <location>
        <begin position="1"/>
        <end position="612"/>
    </location>
</feature>
<dbReference type="EC" id="2.3.1.54" evidence="4 17"/>
<evidence type="ECO:0000256" key="7">
    <source>
        <dbReference type="ARBA" id="ARBA00022526"/>
    </source>
</evidence>
<evidence type="ECO:0000256" key="12">
    <source>
        <dbReference type="ARBA" id="ARBA00031063"/>
    </source>
</evidence>
<dbReference type="NCBIfam" id="TIGR01255">
    <property type="entry name" value="pyr_form_ly_1"/>
    <property type="match status" value="1"/>
</dbReference>
<dbReference type="UniPathway" id="UPA00920">
    <property type="reaction ID" value="UER00891"/>
</dbReference>
<comment type="subcellular location">
    <subcellularLocation>
        <location evidence="1 17">Cytoplasm</location>
    </subcellularLocation>
</comment>
<evidence type="ECO:0000256" key="17">
    <source>
        <dbReference type="RuleBase" id="RU368075"/>
    </source>
</evidence>
<proteinExistence type="inferred from homology"/>
<comment type="subunit">
    <text evidence="17">Homodimer.</text>
</comment>
<dbReference type="PROSITE" id="PS51554">
    <property type="entry name" value="PFL"/>
    <property type="match status" value="1"/>
</dbReference>
<evidence type="ECO:0000256" key="3">
    <source>
        <dbReference type="ARBA" id="ARBA00008375"/>
    </source>
</evidence>
<evidence type="ECO:0000256" key="1">
    <source>
        <dbReference type="ARBA" id="ARBA00004496"/>
    </source>
</evidence>
<keyword evidence="8 17" id="KW-0808">Transferase</keyword>
<keyword evidence="6 17" id="KW-0963">Cytoplasm</keyword>
<dbReference type="PIRSF" id="PIRSF000379">
    <property type="entry name" value="For_Ac_trans_1"/>
    <property type="match status" value="1"/>
</dbReference>
<feature type="domain" description="Glycine radical" evidence="19">
    <location>
        <begin position="619"/>
        <end position="742"/>
    </location>
</feature>
<name>A0A1H7BHE1_9FIRM</name>
<dbReference type="Pfam" id="PF02901">
    <property type="entry name" value="PFL-like"/>
    <property type="match status" value="1"/>
</dbReference>
<reference evidence="21 22" key="1">
    <citation type="submission" date="2016-10" db="EMBL/GenBank/DDBJ databases">
        <authorList>
            <person name="de Groot N.N."/>
        </authorList>
    </citation>
    <scope>NUCLEOTIDE SEQUENCE [LARGE SCALE GENOMIC DNA]</scope>
    <source>
        <strain evidence="21 22">DSM 2179</strain>
    </source>
</reference>
<dbReference type="GO" id="GO:0005829">
    <property type="term" value="C:cytosol"/>
    <property type="evidence" value="ECO:0007669"/>
    <property type="project" value="TreeGrafter"/>
</dbReference>
<dbReference type="AlphaFoldDB" id="A0A1H7BHE1"/>
<evidence type="ECO:0000256" key="9">
    <source>
        <dbReference type="ARBA" id="ARBA00022818"/>
    </source>
</evidence>
<feature type="modified residue" description="Glycine radical" evidence="15 16">
    <location>
        <position position="717"/>
    </location>
</feature>
<evidence type="ECO:0000256" key="5">
    <source>
        <dbReference type="ARBA" id="ARBA00013897"/>
    </source>
</evidence>
<dbReference type="GO" id="GO:0008861">
    <property type="term" value="F:formate C-acetyltransferase activity"/>
    <property type="evidence" value="ECO:0007669"/>
    <property type="project" value="UniProtKB-UniRule"/>
</dbReference>
<evidence type="ECO:0000256" key="11">
    <source>
        <dbReference type="ARBA" id="ARBA00023315"/>
    </source>
</evidence>
<dbReference type="PROSITE" id="PS00850">
    <property type="entry name" value="GLY_RADICAL_1"/>
    <property type="match status" value="1"/>
</dbReference>
<evidence type="ECO:0000256" key="13">
    <source>
        <dbReference type="ARBA" id="ARBA00049029"/>
    </source>
</evidence>
<evidence type="ECO:0000256" key="18">
    <source>
        <dbReference type="SAM" id="MobiDB-lite"/>
    </source>
</evidence>
<sequence length="742" mass="82696">MNVWDGFNKGKWQSEIDVRDFIQTNYLPYDGDGSFLTGPTDKTKKVWDTCTELLAAENKKGGVLDVDTALVSTVVSHKPGYINRENEVIFGLQTEAPLKRGLIVNGGLRMAEQACEEYGYKLDKEIENIYTNHVTTHNQAVFGLYTPEMRRARSLGLLTGLPDAYGRGRIIGDYRRVALYGVNYLIAQKQKDKDEVFVSPMLEETMRTRDEISQQIKALKDLIELGKSYGFDISLPAKNATEAVQWIYFGYLAAIKEQNGAAMSIGRTSTFLDIYITRDLAAGILTEAGAQEIIDQFVIKLRLARMLRTPEYNELFAGDPLWVTESIGGIGQDGRSLVTKNSYRMLHTLYNLGPAPEPNLTVLWSDRLPENFKKFAAKVSVKTSAIQYENDEVMRDVYGDDYGITCCVSAMKLGKMMQFFGARANLAKSLLLSINGGKDEKTDKQLAPVMPIPEGEYLDYEVVRKNYSEVLAWLAGLYVNTMNVIHYSHDRHAYEAGQMALHDSKIERLMAFGVAGLSVAIDSLSAIRYAKVKPIRNEAGVAVDFVVAGDFPKYGNNDERVDSLATEITHEFITELRKHPAYRQAKHTLSVLTITSNVMYGKKTGSTPDGRKAGEPLAPGANPMHGRDTNGALAAMRSVANISYDDCRDGISYTFSIVPGALGKTETARINNLSALLDGYSKYRAHHININVFDRELLVAAMKEPEKYPQLTIRVSGYAVHFVKLSQAHQLEVISRTFYEAV</sequence>
<dbReference type="CDD" id="cd01678">
    <property type="entry name" value="PFL1"/>
    <property type="match status" value="1"/>
</dbReference>
<comment type="similarity">
    <text evidence="3 17">Belongs to the glycyl radical enzyme (GRE) family. PFL subfamily.</text>
</comment>
<dbReference type="PROSITE" id="PS51149">
    <property type="entry name" value="GLY_RADICAL_2"/>
    <property type="match status" value="1"/>
</dbReference>
<dbReference type="PANTHER" id="PTHR30191:SF0">
    <property type="entry name" value="FORMATE ACETYLTRANSFERASE 1"/>
    <property type="match status" value="1"/>
</dbReference>
<dbReference type="InterPro" id="IPR001150">
    <property type="entry name" value="Gly_radical"/>
</dbReference>
<dbReference type="InterPro" id="IPR005949">
    <property type="entry name" value="Form_AcTrfase"/>
</dbReference>
<evidence type="ECO:0000313" key="22">
    <source>
        <dbReference type="Proteomes" id="UP000199662"/>
    </source>
</evidence>
<organism evidence="21 22">
    <name type="scientific">Propionispira arboris</name>
    <dbReference type="NCBI Taxonomy" id="84035"/>
    <lineage>
        <taxon>Bacteria</taxon>
        <taxon>Bacillati</taxon>
        <taxon>Bacillota</taxon>
        <taxon>Negativicutes</taxon>
        <taxon>Selenomonadales</taxon>
        <taxon>Selenomonadaceae</taxon>
        <taxon>Propionispira</taxon>
    </lineage>
</organism>
<dbReference type="Gene3D" id="3.20.70.20">
    <property type="match status" value="1"/>
</dbReference>
<feature type="active site" description="S-acetylcysteine intermediate" evidence="14">
    <location>
        <position position="406"/>
    </location>
</feature>
<gene>
    <name evidence="21" type="ORF">SAMN05660742_11597</name>
</gene>
<dbReference type="InterPro" id="IPR050244">
    <property type="entry name" value="Auton_GlycylRad_Cofactor"/>
</dbReference>
<keyword evidence="11 17" id="KW-0012">Acyltransferase</keyword>
<evidence type="ECO:0000256" key="2">
    <source>
        <dbReference type="ARBA" id="ARBA00004809"/>
    </source>
</evidence>
<dbReference type="STRING" id="84035.SAMN05660742_11597"/>
<evidence type="ECO:0000256" key="4">
    <source>
        <dbReference type="ARBA" id="ARBA00013214"/>
    </source>
</evidence>
<evidence type="ECO:0000256" key="6">
    <source>
        <dbReference type="ARBA" id="ARBA00022490"/>
    </source>
</evidence>
<comment type="pathway">
    <text evidence="2 17">Fermentation; pyruvate fermentation; formate from pyruvate: step 1/1.</text>
</comment>
<dbReference type="InterPro" id="IPR019777">
    <property type="entry name" value="Form_AcTrfase_GR_CS"/>
</dbReference>
<evidence type="ECO:0000259" key="19">
    <source>
        <dbReference type="PROSITE" id="PS51149"/>
    </source>
</evidence>
<evidence type="ECO:0000259" key="20">
    <source>
        <dbReference type="PROSITE" id="PS51554"/>
    </source>
</evidence>
<protein>
    <recommendedName>
        <fullName evidence="5 17">Formate acetyltransferase</fullName>
        <ecNumber evidence="4 17">2.3.1.54</ecNumber>
    </recommendedName>
    <alternativeName>
        <fullName evidence="12 17">Pyruvate formate-lyase</fullName>
    </alternativeName>
</protein>
<feature type="region of interest" description="Disordered" evidence="18">
    <location>
        <begin position="603"/>
        <end position="624"/>
    </location>
</feature>
<dbReference type="Proteomes" id="UP000199662">
    <property type="component" value="Unassembled WGS sequence"/>
</dbReference>
<evidence type="ECO:0000256" key="14">
    <source>
        <dbReference type="PIRSR" id="PIRSR000379-1"/>
    </source>
</evidence>
<evidence type="ECO:0000256" key="16">
    <source>
        <dbReference type="PROSITE-ProRule" id="PRU00493"/>
    </source>
</evidence>
<comment type="catalytic activity">
    <reaction evidence="13 17">
        <text>formate + acetyl-CoA = pyruvate + CoA</text>
        <dbReference type="Rhea" id="RHEA:11844"/>
        <dbReference type="ChEBI" id="CHEBI:15361"/>
        <dbReference type="ChEBI" id="CHEBI:15740"/>
        <dbReference type="ChEBI" id="CHEBI:57287"/>
        <dbReference type="ChEBI" id="CHEBI:57288"/>
        <dbReference type="EC" id="2.3.1.54"/>
    </reaction>
</comment>
<keyword evidence="7 17" id="KW-0313">Glucose metabolism</keyword>
<evidence type="ECO:0000256" key="10">
    <source>
        <dbReference type="ARBA" id="ARBA00023277"/>
    </source>
</evidence>
<keyword evidence="9 15" id="KW-0556">Organic radical</keyword>
<evidence type="ECO:0000256" key="15">
    <source>
        <dbReference type="PIRSR" id="PIRSR000379-2"/>
    </source>
</evidence>
<keyword evidence="22" id="KW-1185">Reference proteome</keyword>